<reference evidence="2" key="3">
    <citation type="submission" date="2016-03" db="UniProtKB">
        <authorList>
            <consortium name="EnsemblProtists"/>
        </authorList>
    </citation>
    <scope>IDENTIFICATION</scope>
</reference>
<accession>L1JTB8</accession>
<protein>
    <submittedName>
        <fullName evidence="1 2">Uncharacterized protein</fullName>
    </submittedName>
</protein>
<reference evidence="1 3" key="1">
    <citation type="journal article" date="2012" name="Nature">
        <title>Algal genomes reveal evolutionary mosaicism and the fate of nucleomorphs.</title>
        <authorList>
            <consortium name="DOE Joint Genome Institute"/>
            <person name="Curtis B.A."/>
            <person name="Tanifuji G."/>
            <person name="Burki F."/>
            <person name="Gruber A."/>
            <person name="Irimia M."/>
            <person name="Maruyama S."/>
            <person name="Arias M.C."/>
            <person name="Ball S.G."/>
            <person name="Gile G.H."/>
            <person name="Hirakawa Y."/>
            <person name="Hopkins J.F."/>
            <person name="Kuo A."/>
            <person name="Rensing S.A."/>
            <person name="Schmutz J."/>
            <person name="Symeonidi A."/>
            <person name="Elias M."/>
            <person name="Eveleigh R.J."/>
            <person name="Herman E.K."/>
            <person name="Klute M.J."/>
            <person name="Nakayama T."/>
            <person name="Obornik M."/>
            <person name="Reyes-Prieto A."/>
            <person name="Armbrust E.V."/>
            <person name="Aves S.J."/>
            <person name="Beiko R.G."/>
            <person name="Coutinho P."/>
            <person name="Dacks J.B."/>
            <person name="Durnford D.G."/>
            <person name="Fast N.M."/>
            <person name="Green B.R."/>
            <person name="Grisdale C.J."/>
            <person name="Hempel F."/>
            <person name="Henrissat B."/>
            <person name="Hoppner M.P."/>
            <person name="Ishida K."/>
            <person name="Kim E."/>
            <person name="Koreny L."/>
            <person name="Kroth P.G."/>
            <person name="Liu Y."/>
            <person name="Malik S.B."/>
            <person name="Maier U.G."/>
            <person name="McRose D."/>
            <person name="Mock T."/>
            <person name="Neilson J.A."/>
            <person name="Onodera N.T."/>
            <person name="Poole A.M."/>
            <person name="Pritham E.J."/>
            <person name="Richards T.A."/>
            <person name="Rocap G."/>
            <person name="Roy S.W."/>
            <person name="Sarai C."/>
            <person name="Schaack S."/>
            <person name="Shirato S."/>
            <person name="Slamovits C.H."/>
            <person name="Spencer D.F."/>
            <person name="Suzuki S."/>
            <person name="Worden A.Z."/>
            <person name="Zauner S."/>
            <person name="Barry K."/>
            <person name="Bell C."/>
            <person name="Bharti A.K."/>
            <person name="Crow J.A."/>
            <person name="Grimwood J."/>
            <person name="Kramer R."/>
            <person name="Lindquist E."/>
            <person name="Lucas S."/>
            <person name="Salamov A."/>
            <person name="McFadden G.I."/>
            <person name="Lane C.E."/>
            <person name="Keeling P.J."/>
            <person name="Gray M.W."/>
            <person name="Grigoriev I.V."/>
            <person name="Archibald J.M."/>
        </authorList>
    </citation>
    <scope>NUCLEOTIDE SEQUENCE</scope>
    <source>
        <strain evidence="1 3">CCMP2712</strain>
    </source>
</reference>
<organism evidence="1">
    <name type="scientific">Guillardia theta (strain CCMP2712)</name>
    <name type="common">Cryptophyte</name>
    <dbReference type="NCBI Taxonomy" id="905079"/>
    <lineage>
        <taxon>Eukaryota</taxon>
        <taxon>Cryptophyceae</taxon>
        <taxon>Pyrenomonadales</taxon>
        <taxon>Geminigeraceae</taxon>
        <taxon>Guillardia</taxon>
    </lineage>
</organism>
<dbReference type="Proteomes" id="UP000011087">
    <property type="component" value="Unassembled WGS sequence"/>
</dbReference>
<dbReference type="PaxDb" id="55529-EKX51569"/>
<proteinExistence type="predicted"/>
<evidence type="ECO:0000313" key="2">
    <source>
        <dbReference type="EnsemblProtists" id="EKX51569"/>
    </source>
</evidence>
<dbReference type="EnsemblProtists" id="EKX51569">
    <property type="protein sequence ID" value="EKX51569"/>
    <property type="gene ID" value="GUITHDRAFT_134476"/>
</dbReference>
<reference evidence="3" key="2">
    <citation type="submission" date="2012-11" db="EMBL/GenBank/DDBJ databases">
        <authorList>
            <person name="Kuo A."/>
            <person name="Curtis B.A."/>
            <person name="Tanifuji G."/>
            <person name="Burki F."/>
            <person name="Gruber A."/>
            <person name="Irimia M."/>
            <person name="Maruyama S."/>
            <person name="Arias M.C."/>
            <person name="Ball S.G."/>
            <person name="Gile G.H."/>
            <person name="Hirakawa Y."/>
            <person name="Hopkins J.F."/>
            <person name="Rensing S.A."/>
            <person name="Schmutz J."/>
            <person name="Symeonidi A."/>
            <person name="Elias M."/>
            <person name="Eveleigh R.J."/>
            <person name="Herman E.K."/>
            <person name="Klute M.J."/>
            <person name="Nakayama T."/>
            <person name="Obornik M."/>
            <person name="Reyes-Prieto A."/>
            <person name="Armbrust E.V."/>
            <person name="Aves S.J."/>
            <person name="Beiko R.G."/>
            <person name="Coutinho P."/>
            <person name="Dacks J.B."/>
            <person name="Durnford D.G."/>
            <person name="Fast N.M."/>
            <person name="Green B.R."/>
            <person name="Grisdale C."/>
            <person name="Hempe F."/>
            <person name="Henrissat B."/>
            <person name="Hoppner M.P."/>
            <person name="Ishida K.-I."/>
            <person name="Kim E."/>
            <person name="Koreny L."/>
            <person name="Kroth P.G."/>
            <person name="Liu Y."/>
            <person name="Malik S.-B."/>
            <person name="Maier U.G."/>
            <person name="McRose D."/>
            <person name="Mock T."/>
            <person name="Neilson J.A."/>
            <person name="Onodera N.T."/>
            <person name="Poole A.M."/>
            <person name="Pritham E.J."/>
            <person name="Richards T.A."/>
            <person name="Rocap G."/>
            <person name="Roy S.W."/>
            <person name="Sarai C."/>
            <person name="Schaack S."/>
            <person name="Shirato S."/>
            <person name="Slamovits C.H."/>
            <person name="Spencer D.F."/>
            <person name="Suzuki S."/>
            <person name="Worden A.Z."/>
            <person name="Zauner S."/>
            <person name="Barry K."/>
            <person name="Bell C."/>
            <person name="Bharti A.K."/>
            <person name="Crow J.A."/>
            <person name="Grimwood J."/>
            <person name="Kramer R."/>
            <person name="Lindquist E."/>
            <person name="Lucas S."/>
            <person name="Salamov A."/>
            <person name="McFadden G.I."/>
            <person name="Lane C.E."/>
            <person name="Keeling P.J."/>
            <person name="Gray M.W."/>
            <person name="Grigoriev I.V."/>
            <person name="Archibald J.M."/>
        </authorList>
    </citation>
    <scope>NUCLEOTIDE SEQUENCE</scope>
    <source>
        <strain evidence="3">CCMP2712</strain>
    </source>
</reference>
<dbReference type="GeneID" id="17308253"/>
<dbReference type="HOGENOM" id="CLU_999073_0_0_1"/>
<sequence>MEDEMIPGTSVSVADHQKLRREDNMNLASRNVMQQHMISSMASERNDELAIKLSKLSHAFELQELSTKIAIKLLKSITTLAFNQSVNQTNFTVYNSTGRLGMYANESYNKTEIFQNQGNISAVGNESYDPQRNQTEAPSFFHEQVHSEVSTIPVNAVSGEARKRSELQADIAAWPKSDDVWQGPLKIIERDMITCIDDSSNGGIVANYRPASYCLKNPTYCMLYCRGNFADKSFEPTREVKSQYLAQKRPKVHRSRDGDKPRRYDWTSWKKELKSLSPR</sequence>
<dbReference type="KEGG" id="gtt:GUITHDRAFT_134476"/>
<keyword evidence="3" id="KW-1185">Reference proteome</keyword>
<evidence type="ECO:0000313" key="1">
    <source>
        <dbReference type="EMBL" id="EKX51569.1"/>
    </source>
</evidence>
<dbReference type="EMBL" id="JH992975">
    <property type="protein sequence ID" value="EKX51569.1"/>
    <property type="molecule type" value="Genomic_DNA"/>
</dbReference>
<evidence type="ECO:0000313" key="3">
    <source>
        <dbReference type="Proteomes" id="UP000011087"/>
    </source>
</evidence>
<dbReference type="AlphaFoldDB" id="L1JTB8"/>
<dbReference type="RefSeq" id="XP_005838549.1">
    <property type="nucleotide sequence ID" value="XM_005838492.1"/>
</dbReference>
<name>L1JTB8_GUITC</name>
<gene>
    <name evidence="1" type="ORF">GUITHDRAFT_134476</name>
</gene>